<name>A0ABS3Z2N8_9BACT</name>
<accession>A0ABS3Z2N8</accession>
<feature type="transmembrane region" description="Helical" evidence="1">
    <location>
        <begin position="275"/>
        <end position="293"/>
    </location>
</feature>
<feature type="transmembrane region" description="Helical" evidence="1">
    <location>
        <begin position="108"/>
        <end position="127"/>
    </location>
</feature>
<feature type="transmembrane region" description="Helical" evidence="1">
    <location>
        <begin position="337"/>
        <end position="355"/>
    </location>
</feature>
<evidence type="ECO:0000313" key="3">
    <source>
        <dbReference type="Proteomes" id="UP000677244"/>
    </source>
</evidence>
<feature type="transmembrane region" description="Helical" evidence="1">
    <location>
        <begin position="75"/>
        <end position="96"/>
    </location>
</feature>
<keyword evidence="3" id="KW-1185">Reference proteome</keyword>
<gene>
    <name evidence="2" type="ORF">J7I42_25505</name>
</gene>
<feature type="transmembrane region" description="Helical" evidence="1">
    <location>
        <begin position="133"/>
        <end position="151"/>
    </location>
</feature>
<reference evidence="2 3" key="1">
    <citation type="submission" date="2021-03" db="EMBL/GenBank/DDBJ databases">
        <title>Assistant Professor.</title>
        <authorList>
            <person name="Huq M.A."/>
        </authorList>
    </citation>
    <scope>NUCLEOTIDE SEQUENCE [LARGE SCALE GENOMIC DNA]</scope>
    <source>
        <strain evidence="2 3">MAH-29</strain>
    </source>
</reference>
<protein>
    <recommendedName>
        <fullName evidence="4">Glycosyltransferase RgtA/B/C/D-like domain-containing protein</fullName>
    </recommendedName>
</protein>
<comment type="caution">
    <text evidence="2">The sequence shown here is derived from an EMBL/GenBank/DDBJ whole genome shotgun (WGS) entry which is preliminary data.</text>
</comment>
<evidence type="ECO:0000256" key="1">
    <source>
        <dbReference type="SAM" id="Phobius"/>
    </source>
</evidence>
<organism evidence="2 3">
    <name type="scientific">Niastella soli</name>
    <dbReference type="NCBI Taxonomy" id="2821487"/>
    <lineage>
        <taxon>Bacteria</taxon>
        <taxon>Pseudomonadati</taxon>
        <taxon>Bacteroidota</taxon>
        <taxon>Chitinophagia</taxon>
        <taxon>Chitinophagales</taxon>
        <taxon>Chitinophagaceae</taxon>
        <taxon>Niastella</taxon>
    </lineage>
</organism>
<evidence type="ECO:0000313" key="2">
    <source>
        <dbReference type="EMBL" id="MBO9203666.1"/>
    </source>
</evidence>
<keyword evidence="1" id="KW-0472">Membrane</keyword>
<feature type="transmembrane region" description="Helical" evidence="1">
    <location>
        <begin position="208"/>
        <end position="232"/>
    </location>
</feature>
<keyword evidence="1" id="KW-0812">Transmembrane</keyword>
<keyword evidence="1" id="KW-1133">Transmembrane helix</keyword>
<feature type="transmembrane region" description="Helical" evidence="1">
    <location>
        <begin position="360"/>
        <end position="379"/>
    </location>
</feature>
<sequence length="501" mass="58613">MHRKDLYLVGILLLCLLFIFLPLFHSDYIFMDEALQLWGYKAVPGFYMFIDEGRFLTEALQRWLFNMIDSIHGIMYMRLFSLFGWMLCLPIWYVIINREVKNVPQYKYLPFFTCLYLITNPSFLLSVQWATCLQFWISHTASVLAGAIVINSLRSEDFKIKKYLGAGILALLLGVPILFLYQGSWACFLIPFLLFFINPLNKNKDKVLLRGAIIHFAVYTAYFVIYKASFLIMADIPEDPRNKVYLNPFIKLAFFLARPLERSFRFTLLTEERSLFSLAFYILSVVSLALLTFKRFGKEKRWQAVKHLTIVLFGFGVISYLPGLLIEENYASNRTMFALNLVVFIFSFEMALYYIKNTRILQIGGLAIFVFFVWCARFNSYQGFIRPQVAETAAFQDYYRQHYTPKMTTIHFIQPPEDILANKYHINYSMDEYGVPSSFFVWVPNHLSKELVYEITGNREACRNLYVKQWPSKEEYDRAGEKVDSTVLVVDAKAIIDKIVP</sequence>
<dbReference type="RefSeq" id="WP_209141716.1">
    <property type="nucleotide sequence ID" value="NZ_JAGHKO010000010.1"/>
</dbReference>
<proteinExistence type="predicted"/>
<dbReference type="Proteomes" id="UP000677244">
    <property type="component" value="Unassembled WGS sequence"/>
</dbReference>
<dbReference type="EMBL" id="JAGHKO010000010">
    <property type="protein sequence ID" value="MBO9203666.1"/>
    <property type="molecule type" value="Genomic_DNA"/>
</dbReference>
<feature type="transmembrane region" description="Helical" evidence="1">
    <location>
        <begin position="163"/>
        <end position="196"/>
    </location>
</feature>
<evidence type="ECO:0008006" key="4">
    <source>
        <dbReference type="Google" id="ProtNLM"/>
    </source>
</evidence>
<feature type="transmembrane region" description="Helical" evidence="1">
    <location>
        <begin position="305"/>
        <end position="325"/>
    </location>
</feature>